<keyword evidence="1" id="KW-0812">Transmembrane</keyword>
<evidence type="ECO:0000313" key="4">
    <source>
        <dbReference type="EMBL" id="MFC5863178.1"/>
    </source>
</evidence>
<protein>
    <submittedName>
        <fullName evidence="4">FecR domain-containing protein</fullName>
    </submittedName>
</protein>
<dbReference type="RefSeq" id="WP_263339697.1">
    <property type="nucleotide sequence ID" value="NZ_JAGSYH010000005.1"/>
</dbReference>
<keyword evidence="1" id="KW-0472">Membrane</keyword>
<proteinExistence type="predicted"/>
<evidence type="ECO:0000256" key="1">
    <source>
        <dbReference type="SAM" id="Phobius"/>
    </source>
</evidence>
<feature type="domain" description="Putative zinc-finger" evidence="3">
    <location>
        <begin position="57"/>
        <end position="90"/>
    </location>
</feature>
<comment type="caution">
    <text evidence="4">The sequence shown here is derived from an EMBL/GenBank/DDBJ whole genome shotgun (WGS) entry which is preliminary data.</text>
</comment>
<keyword evidence="5" id="KW-1185">Reference proteome</keyword>
<dbReference type="PANTHER" id="PTHR30273:SF2">
    <property type="entry name" value="PROTEIN FECR"/>
    <property type="match status" value="1"/>
</dbReference>
<reference evidence="5" key="1">
    <citation type="journal article" date="2019" name="Int. J. Syst. Evol. Microbiol.">
        <title>The Global Catalogue of Microorganisms (GCM) 10K type strain sequencing project: providing services to taxonomists for standard genome sequencing and annotation.</title>
        <authorList>
            <consortium name="The Broad Institute Genomics Platform"/>
            <consortium name="The Broad Institute Genome Sequencing Center for Infectious Disease"/>
            <person name="Wu L."/>
            <person name="Ma J."/>
        </authorList>
    </citation>
    <scope>NUCLEOTIDE SEQUENCE [LARGE SCALE GENOMIC DNA]</scope>
    <source>
        <strain evidence="5">JCM 4087</strain>
    </source>
</reference>
<gene>
    <name evidence="4" type="ORF">ACFPT7_12805</name>
</gene>
<dbReference type="InterPro" id="IPR027383">
    <property type="entry name" value="Znf_put"/>
</dbReference>
<keyword evidence="1" id="KW-1133">Transmembrane helix</keyword>
<dbReference type="InterPro" id="IPR006860">
    <property type="entry name" value="FecR"/>
</dbReference>
<dbReference type="InterPro" id="IPR012373">
    <property type="entry name" value="Ferrdict_sens_TM"/>
</dbReference>
<evidence type="ECO:0000313" key="5">
    <source>
        <dbReference type="Proteomes" id="UP001596091"/>
    </source>
</evidence>
<feature type="transmembrane region" description="Helical" evidence="1">
    <location>
        <begin position="121"/>
        <end position="143"/>
    </location>
</feature>
<organism evidence="4 5">
    <name type="scientific">Acidicapsa dinghuensis</name>
    <dbReference type="NCBI Taxonomy" id="2218256"/>
    <lineage>
        <taxon>Bacteria</taxon>
        <taxon>Pseudomonadati</taxon>
        <taxon>Acidobacteriota</taxon>
        <taxon>Terriglobia</taxon>
        <taxon>Terriglobales</taxon>
        <taxon>Acidobacteriaceae</taxon>
        <taxon>Acidicapsa</taxon>
    </lineage>
</organism>
<dbReference type="Gene3D" id="2.60.120.1440">
    <property type="match status" value="1"/>
</dbReference>
<dbReference type="Pfam" id="PF04773">
    <property type="entry name" value="FecR"/>
    <property type="match status" value="1"/>
</dbReference>
<dbReference type="Pfam" id="PF13490">
    <property type="entry name" value="zf-HC2"/>
    <property type="match status" value="1"/>
</dbReference>
<accession>A0ABW1EGF3</accession>
<dbReference type="EMBL" id="JBHSPH010000003">
    <property type="protein sequence ID" value="MFC5863178.1"/>
    <property type="molecule type" value="Genomic_DNA"/>
</dbReference>
<dbReference type="PANTHER" id="PTHR30273">
    <property type="entry name" value="PERIPLASMIC SIGNAL SENSOR AND SIGMA FACTOR ACTIVATOR FECR-RELATED"/>
    <property type="match status" value="1"/>
</dbReference>
<name>A0ABW1EGF3_9BACT</name>
<dbReference type="Proteomes" id="UP001596091">
    <property type="component" value="Unassembled WGS sequence"/>
</dbReference>
<feature type="domain" description="FecR protein" evidence="2">
    <location>
        <begin position="181"/>
        <end position="273"/>
    </location>
</feature>
<evidence type="ECO:0000259" key="3">
    <source>
        <dbReference type="Pfam" id="PF13490"/>
    </source>
</evidence>
<evidence type="ECO:0000259" key="2">
    <source>
        <dbReference type="Pfam" id="PF04773"/>
    </source>
</evidence>
<sequence length="868" mass="93700">MRRDDEILLSKAVQALKADEPDAAQISASAQRVAVRIGLDAILDSVVDLGDVAIEDCKDVRRLLGSYRAGTLSKTRSLMIEAHLHDCGSCFRHAQSESGTATLDWSAPKAARVPAWHLRRYSWALAPVCVLLVTAFFVYRAYWQVPPGVRAEVQSINGSVYRISDTGDRLLKPGDKLAEGDQLRTGGGAHTVLRLSDGSTVEVNERSVLGVGARGHNMTIALDNGAVIVQAAKRDSGHLYVKTPDCRVAVTGTVFSVNSGIKGSRVGVLEGSVHVMHAGVDSFIHAGEEVATNDNMSPTPVEQQVSWSQDRDKYLALLAQFSILQHRLEAIPYPRLRYTSDLLDRVPAETLLYVSIPNAGDYLSEANKIFQEQLKQSPALQEWWNRGHAANSANLDTMVERLHQMSQYLGDEVVLVGVRQANAPGFALVADVRKSGLGDFLRTQLPVSASTSGLTVLDENALNTVVSSQTRSGGYAVIGQRQAIFSNNLAILKQVDAQLNAGASGFAGGAFGQQITAAYNRGAGVILAADLHQMLTSQSKLLHAGHSNEMAINSSGIEDVRYLIAEHREVNGVPENHLNLQFSGTRQRVASWLAAPAPIGSLDYVTPNAALAVAMLSKDPKAIADDILDMALSSDAQKNNLAETEAKLQINFRDDLAGNLGGEFLLAFDGPVLPTPSWKAVIEVRDPERLENTLERLTQSISNLDHEKGAHSIIIQQSVVGEQHFYAVQDQTQGRIIAQYTFSDGYMILAPNRVLLIEALRTKASGVSLSHAATFKASLPRDGNENYSAIAYQNLSPVLAPLLSHLSGETAATIQQLAADARPTTICAWGKDTRIEAASDSHLFGFDFLTLGTLIHTGNKQVAANVRE</sequence>